<dbReference type="RefSeq" id="WP_004369841.1">
    <property type="nucleotide sequence ID" value="NZ_GL833119.1"/>
</dbReference>
<proteinExistence type="predicted"/>
<dbReference type="InterPro" id="IPR001763">
    <property type="entry name" value="Rhodanese-like_dom"/>
</dbReference>
<dbReference type="Pfam" id="PF00581">
    <property type="entry name" value="Rhodanese"/>
    <property type="match status" value="1"/>
</dbReference>
<sequence length="125" mass="13946">MNKSLKTLLMGILSLLFGACTHHGNIESVDAETFAKAIRAEHVQLLDVRTEGEYNAGRIEYAVNADVMQPDFLDRVLPLFVKTKKVYVYCRSGKRSMNAARQLTAKGFKVVNLAGGIMEWQSKNP</sequence>
<evidence type="ECO:0000313" key="3">
    <source>
        <dbReference type="Proteomes" id="UP000005580"/>
    </source>
</evidence>
<dbReference type="HOGENOM" id="CLU_089574_1_6_10"/>
<protein>
    <submittedName>
        <fullName evidence="2">Rhodanese-like protein</fullName>
    </submittedName>
</protein>
<name>E7RR75_9BACT</name>
<evidence type="ECO:0000259" key="1">
    <source>
        <dbReference type="PROSITE" id="PS50206"/>
    </source>
</evidence>
<dbReference type="PANTHER" id="PTHR45431">
    <property type="entry name" value="RHODANESE-LIKE DOMAIN-CONTAINING PROTEIN 15, CHLOROPLASTIC"/>
    <property type="match status" value="1"/>
</dbReference>
<dbReference type="Gene3D" id="3.40.250.10">
    <property type="entry name" value="Rhodanese-like domain"/>
    <property type="match status" value="1"/>
</dbReference>
<dbReference type="eggNOG" id="COG0607">
    <property type="taxonomic scope" value="Bacteria"/>
</dbReference>
<dbReference type="STRING" id="28134.SAMN05444288_1322"/>
<dbReference type="AlphaFoldDB" id="E7RR75"/>
<feature type="domain" description="Rhodanese" evidence="1">
    <location>
        <begin position="39"/>
        <end position="125"/>
    </location>
</feature>
<dbReference type="SMART" id="SM00450">
    <property type="entry name" value="RHOD"/>
    <property type="match status" value="1"/>
</dbReference>
<reference evidence="2" key="1">
    <citation type="submission" date="2011-01" db="EMBL/GenBank/DDBJ databases">
        <authorList>
            <person name="Muzny D."/>
            <person name="Qin X."/>
            <person name="Buhay C."/>
            <person name="Dugan-Rocha S."/>
            <person name="Ding Y."/>
            <person name="Chen G."/>
            <person name="Hawes A."/>
            <person name="Holder M."/>
            <person name="Jhangiani S."/>
            <person name="Johnson A."/>
            <person name="Khan Z."/>
            <person name="Li Z."/>
            <person name="Liu W."/>
            <person name="Liu X."/>
            <person name="Perez L."/>
            <person name="Shen H."/>
            <person name="Wang Q."/>
            <person name="Watt J."/>
            <person name="Xi L."/>
            <person name="Xin Y."/>
            <person name="Zhou J."/>
            <person name="Deng J."/>
            <person name="Jiang H."/>
            <person name="Liu Y."/>
            <person name="Qu J."/>
            <person name="Song X.-Z."/>
            <person name="Zhang L."/>
            <person name="Villasana D."/>
            <person name="Johnson A."/>
            <person name="Liu J."/>
            <person name="Liyanage D."/>
            <person name="Lorensuhewa L."/>
            <person name="Robinson T."/>
            <person name="Song A."/>
            <person name="Song B.-B."/>
            <person name="Dinh H."/>
            <person name="Thornton R."/>
            <person name="Coyle M."/>
            <person name="Francisco L."/>
            <person name="Jackson L."/>
            <person name="Javaid M."/>
            <person name="Korchina V."/>
            <person name="Kovar C."/>
            <person name="Mata R."/>
            <person name="Mathew T."/>
            <person name="Ngo R."/>
            <person name="Nguyen L."/>
            <person name="Nguyen N."/>
            <person name="Okwuonu G."/>
            <person name="Ongeri F."/>
            <person name="Pham C."/>
            <person name="Simmons D."/>
            <person name="Wilczek-Boney K."/>
            <person name="Hale W."/>
            <person name="Jakkamsetti A."/>
            <person name="Pham P."/>
            <person name="Ruth R."/>
            <person name="San Lucas F."/>
            <person name="Warren J."/>
            <person name="Zhang J."/>
            <person name="Zhao Z."/>
            <person name="Zhou C."/>
            <person name="Zhu D."/>
            <person name="Lee S."/>
            <person name="Bess C."/>
            <person name="Blankenburg K."/>
            <person name="Forbes L."/>
            <person name="Fu Q."/>
            <person name="Gubbala S."/>
            <person name="Hirani K."/>
            <person name="Jayaseelan J.C."/>
            <person name="Lara F."/>
            <person name="Munidasa M."/>
            <person name="Palculict T."/>
            <person name="Patil S."/>
            <person name="Pu L.-L."/>
            <person name="Saada N."/>
            <person name="Tang L."/>
            <person name="Weissenberger G."/>
            <person name="Zhu Y."/>
            <person name="Hemphill L."/>
            <person name="Shang Y."/>
            <person name="Youmans B."/>
            <person name="Ayvaz T."/>
            <person name="Ross M."/>
            <person name="Santibanez J."/>
            <person name="Aqrawi P."/>
            <person name="Gross S."/>
            <person name="Joshi V."/>
            <person name="Fowler G."/>
            <person name="Nazareth L."/>
            <person name="Reid J."/>
            <person name="Worley K."/>
            <person name="Petrosino J."/>
            <person name="Highlander S."/>
            <person name="Gibbs R."/>
        </authorList>
    </citation>
    <scope>NUCLEOTIDE SEQUENCE [LARGE SCALE GENOMIC DNA]</scope>
    <source>
        <strain evidence="2">ATCC 33269</strain>
    </source>
</reference>
<dbReference type="InterPro" id="IPR036873">
    <property type="entry name" value="Rhodanese-like_dom_sf"/>
</dbReference>
<organism evidence="2 3">
    <name type="scientific">Hoylesella oralis ATCC 33269</name>
    <dbReference type="NCBI Taxonomy" id="873533"/>
    <lineage>
        <taxon>Bacteria</taxon>
        <taxon>Pseudomonadati</taxon>
        <taxon>Bacteroidota</taxon>
        <taxon>Bacteroidia</taxon>
        <taxon>Bacteroidales</taxon>
        <taxon>Prevotellaceae</taxon>
        <taxon>Hoylesella</taxon>
    </lineage>
</organism>
<evidence type="ECO:0000313" key="2">
    <source>
        <dbReference type="EMBL" id="EFZ36763.1"/>
    </source>
</evidence>
<comment type="caution">
    <text evidence="2">The sequence shown here is derived from an EMBL/GenBank/DDBJ whole genome shotgun (WGS) entry which is preliminary data.</text>
</comment>
<dbReference type="SUPFAM" id="SSF52821">
    <property type="entry name" value="Rhodanese/Cell cycle control phosphatase"/>
    <property type="match status" value="1"/>
</dbReference>
<dbReference type="PROSITE" id="PS51257">
    <property type="entry name" value="PROKAR_LIPOPROTEIN"/>
    <property type="match status" value="1"/>
</dbReference>
<accession>E7RR75</accession>
<dbReference type="Proteomes" id="UP000005580">
    <property type="component" value="Unassembled WGS sequence"/>
</dbReference>
<gene>
    <name evidence="2" type="ORF">HMPREF0663_11676</name>
</gene>
<dbReference type="EMBL" id="AEPE02000005">
    <property type="protein sequence ID" value="EFZ36763.1"/>
    <property type="molecule type" value="Genomic_DNA"/>
</dbReference>
<dbReference type="InterPro" id="IPR052367">
    <property type="entry name" value="Thiosulfate_ST/Rhodanese-like"/>
</dbReference>
<dbReference type="PANTHER" id="PTHR45431:SF3">
    <property type="entry name" value="RHODANESE-LIKE DOMAIN-CONTAINING PROTEIN 15, CHLOROPLASTIC"/>
    <property type="match status" value="1"/>
</dbReference>
<dbReference type="CDD" id="cd00158">
    <property type="entry name" value="RHOD"/>
    <property type="match status" value="1"/>
</dbReference>
<keyword evidence="3" id="KW-1185">Reference proteome</keyword>
<dbReference type="PROSITE" id="PS50206">
    <property type="entry name" value="RHODANESE_3"/>
    <property type="match status" value="1"/>
</dbReference>